<organism evidence="2 3">
    <name type="scientific">Thalassiosira oceanica</name>
    <name type="common">Marine diatom</name>
    <dbReference type="NCBI Taxonomy" id="159749"/>
    <lineage>
        <taxon>Eukaryota</taxon>
        <taxon>Sar</taxon>
        <taxon>Stramenopiles</taxon>
        <taxon>Ochrophyta</taxon>
        <taxon>Bacillariophyta</taxon>
        <taxon>Coscinodiscophyceae</taxon>
        <taxon>Thalassiosirophycidae</taxon>
        <taxon>Thalassiosirales</taxon>
        <taxon>Thalassiosiraceae</taxon>
        <taxon>Thalassiosira</taxon>
    </lineage>
</organism>
<evidence type="ECO:0000313" key="2">
    <source>
        <dbReference type="EMBL" id="EJK68122.1"/>
    </source>
</evidence>
<sequence>MADGERLVGRFTEKALLKRAKEVVQEKSSSSTIFDEEAEKAQPRFKRS</sequence>
<dbReference type="OMA" id="ELAFWCE"/>
<proteinExistence type="predicted"/>
<evidence type="ECO:0000313" key="3">
    <source>
        <dbReference type="Proteomes" id="UP000266841"/>
    </source>
</evidence>
<dbReference type="AlphaFoldDB" id="K0TCC2"/>
<feature type="non-terminal residue" evidence="2">
    <location>
        <position position="48"/>
    </location>
</feature>
<keyword evidence="3" id="KW-1185">Reference proteome</keyword>
<gene>
    <name evidence="2" type="ORF">THAOC_10731</name>
</gene>
<dbReference type="EMBL" id="AGNL01011995">
    <property type="protein sequence ID" value="EJK68122.1"/>
    <property type="molecule type" value="Genomic_DNA"/>
</dbReference>
<comment type="caution">
    <text evidence="2">The sequence shown here is derived from an EMBL/GenBank/DDBJ whole genome shotgun (WGS) entry which is preliminary data.</text>
</comment>
<accession>K0TCC2</accession>
<name>K0TCC2_THAOC</name>
<protein>
    <submittedName>
        <fullName evidence="2">Uncharacterized protein</fullName>
    </submittedName>
</protein>
<feature type="region of interest" description="Disordered" evidence="1">
    <location>
        <begin position="26"/>
        <end position="48"/>
    </location>
</feature>
<evidence type="ECO:0000256" key="1">
    <source>
        <dbReference type="SAM" id="MobiDB-lite"/>
    </source>
</evidence>
<dbReference type="Proteomes" id="UP000266841">
    <property type="component" value="Unassembled WGS sequence"/>
</dbReference>
<dbReference type="OrthoDB" id="192267at2759"/>
<reference evidence="2 3" key="1">
    <citation type="journal article" date="2012" name="Genome Biol.">
        <title>Genome and low-iron response of an oceanic diatom adapted to chronic iron limitation.</title>
        <authorList>
            <person name="Lommer M."/>
            <person name="Specht M."/>
            <person name="Roy A.S."/>
            <person name="Kraemer L."/>
            <person name="Andreson R."/>
            <person name="Gutowska M.A."/>
            <person name="Wolf J."/>
            <person name="Bergner S.V."/>
            <person name="Schilhabel M.B."/>
            <person name="Klostermeier U.C."/>
            <person name="Beiko R.G."/>
            <person name="Rosenstiel P."/>
            <person name="Hippler M."/>
            <person name="Laroche J."/>
        </authorList>
    </citation>
    <scope>NUCLEOTIDE SEQUENCE [LARGE SCALE GENOMIC DNA]</scope>
    <source>
        <strain evidence="2 3">CCMP1005</strain>
    </source>
</reference>